<dbReference type="Gene3D" id="3.40.50.1820">
    <property type="entry name" value="alpha/beta hydrolase"/>
    <property type="match status" value="1"/>
</dbReference>
<dbReference type="Proteomes" id="UP000463871">
    <property type="component" value="Chromosome"/>
</dbReference>
<name>A0AAE6SJ82_AERME</name>
<proteinExistence type="predicted"/>
<protein>
    <submittedName>
        <fullName evidence="3">Virulence factor</fullName>
    </submittedName>
</protein>
<dbReference type="RefSeq" id="WP_161507285.1">
    <property type="nucleotide sequence ID" value="NZ_CAWPID010000001.1"/>
</dbReference>
<dbReference type="InterPro" id="IPR011225">
    <property type="entry name" value="IV_sec_VirJ"/>
</dbReference>
<feature type="chain" id="PRO_5042069137" evidence="1">
    <location>
        <begin position="23"/>
        <end position="242"/>
    </location>
</feature>
<dbReference type="AlphaFoldDB" id="A0AAE6SJ82"/>
<accession>A0AAE6SJ82</accession>
<feature type="domain" description="Bacterial virulence" evidence="2">
    <location>
        <begin position="47"/>
        <end position="233"/>
    </location>
</feature>
<evidence type="ECO:0000259" key="2">
    <source>
        <dbReference type="Pfam" id="PF06057"/>
    </source>
</evidence>
<evidence type="ECO:0000313" key="4">
    <source>
        <dbReference type="Proteomes" id="UP000463871"/>
    </source>
</evidence>
<reference evidence="3 4" key="1">
    <citation type="submission" date="2020-01" db="EMBL/GenBank/DDBJ databases">
        <title>Complete genome of Aeromonas media MC64.</title>
        <authorList>
            <person name="Cao G."/>
            <person name="Fu J."/>
            <person name="Zhong C."/>
        </authorList>
    </citation>
    <scope>NUCLEOTIDE SEQUENCE [LARGE SCALE GENOMIC DNA]</scope>
    <source>
        <strain evidence="3 4">MC64</strain>
    </source>
</reference>
<evidence type="ECO:0000313" key="3">
    <source>
        <dbReference type="EMBL" id="QHQ51644.1"/>
    </source>
</evidence>
<dbReference type="InterPro" id="IPR010333">
    <property type="entry name" value="VirJ"/>
</dbReference>
<dbReference type="InterPro" id="IPR029058">
    <property type="entry name" value="AB_hydrolase_fold"/>
</dbReference>
<keyword evidence="1" id="KW-0732">Signal</keyword>
<feature type="signal peptide" evidence="1">
    <location>
        <begin position="1"/>
        <end position="22"/>
    </location>
</feature>
<dbReference type="Pfam" id="PF06057">
    <property type="entry name" value="VirJ"/>
    <property type="match status" value="1"/>
</dbReference>
<sequence>MRAMLLLLICCLVSSFTLPAVAAQPSRVGTDLGLVELPVAQASSAPMVVFMSGDGGWAALDKGLGAELQRHGMPVVGWSSLSYYWKKKTPEQATADLVRILSDYQSRWGRQRWLLVGFSFGAEIVPFVINRLPQAYRNSLVGAVMLSPSTASDFEIHVSDMVVHDKGGSYPTLPEVKAIKSLPLLCVQGADDDSPVKLCPHLQQQNVTTVTLPGSHHFDDDYGVLYRSIADRLPWAGEEQDH</sequence>
<organism evidence="3 4">
    <name type="scientific">Aeromonas media</name>
    <dbReference type="NCBI Taxonomy" id="651"/>
    <lineage>
        <taxon>Bacteria</taxon>
        <taxon>Pseudomonadati</taxon>
        <taxon>Pseudomonadota</taxon>
        <taxon>Gammaproteobacteria</taxon>
        <taxon>Aeromonadales</taxon>
        <taxon>Aeromonadaceae</taxon>
        <taxon>Aeromonas</taxon>
    </lineage>
</organism>
<dbReference type="SUPFAM" id="SSF53474">
    <property type="entry name" value="alpha/beta-Hydrolases"/>
    <property type="match status" value="1"/>
</dbReference>
<gene>
    <name evidence="3" type="ORF">GWI30_12700</name>
</gene>
<dbReference type="PIRSF" id="PIRSF029063">
    <property type="entry name" value="IV_sec_VirJ"/>
    <property type="match status" value="1"/>
</dbReference>
<evidence type="ECO:0000256" key="1">
    <source>
        <dbReference type="SAM" id="SignalP"/>
    </source>
</evidence>
<dbReference type="EMBL" id="CP047962">
    <property type="protein sequence ID" value="QHQ51644.1"/>
    <property type="molecule type" value="Genomic_DNA"/>
</dbReference>